<dbReference type="FunFam" id="1.10.150.300:FF:000003">
    <property type="entry name" value="Obg-like ATPase 1"/>
    <property type="match status" value="1"/>
</dbReference>
<feature type="domain" description="OBG-type G" evidence="9">
    <location>
        <begin position="1"/>
        <end position="205"/>
    </location>
</feature>
<evidence type="ECO:0000256" key="2">
    <source>
        <dbReference type="ARBA" id="ARBA00004496"/>
    </source>
</evidence>
<evidence type="ECO:0000256" key="7">
    <source>
        <dbReference type="ARBA" id="ARBA00022840"/>
    </source>
</evidence>
<dbReference type="PANTHER" id="PTHR23305">
    <property type="entry name" value="OBG GTPASE FAMILY"/>
    <property type="match status" value="1"/>
</dbReference>
<organism evidence="10 11">
    <name type="scientific">Panicum virgatum</name>
    <name type="common">Blackwell switchgrass</name>
    <dbReference type="NCBI Taxonomy" id="38727"/>
    <lineage>
        <taxon>Eukaryota</taxon>
        <taxon>Viridiplantae</taxon>
        <taxon>Streptophyta</taxon>
        <taxon>Embryophyta</taxon>
        <taxon>Tracheophyta</taxon>
        <taxon>Spermatophyta</taxon>
        <taxon>Magnoliopsida</taxon>
        <taxon>Liliopsida</taxon>
        <taxon>Poales</taxon>
        <taxon>Poaceae</taxon>
        <taxon>PACMAD clade</taxon>
        <taxon>Panicoideae</taxon>
        <taxon>Panicodae</taxon>
        <taxon>Paniceae</taxon>
        <taxon>Panicinae</taxon>
        <taxon>Panicum</taxon>
        <taxon>Panicum sect. Hiantes</taxon>
    </lineage>
</organism>
<keyword evidence="5" id="KW-0547">Nucleotide-binding</keyword>
<dbReference type="InterPro" id="IPR027417">
    <property type="entry name" value="P-loop_NTPase"/>
</dbReference>
<dbReference type="GO" id="GO:0046872">
    <property type="term" value="F:metal ion binding"/>
    <property type="evidence" value="ECO:0007669"/>
    <property type="project" value="UniProtKB-KW"/>
</dbReference>
<evidence type="ECO:0000256" key="5">
    <source>
        <dbReference type="ARBA" id="ARBA00022741"/>
    </source>
</evidence>
<evidence type="ECO:0000313" key="11">
    <source>
        <dbReference type="Proteomes" id="UP000823388"/>
    </source>
</evidence>
<evidence type="ECO:0000256" key="8">
    <source>
        <dbReference type="ARBA" id="ARBA00022842"/>
    </source>
</evidence>
<dbReference type="PROSITE" id="PS51710">
    <property type="entry name" value="G_OBG"/>
    <property type="match status" value="1"/>
</dbReference>
<keyword evidence="6" id="KW-0378">Hydrolase</keyword>
<dbReference type="GO" id="GO:0005737">
    <property type="term" value="C:cytoplasm"/>
    <property type="evidence" value="ECO:0007669"/>
    <property type="project" value="UniProtKB-SubCell"/>
</dbReference>
<evidence type="ECO:0000256" key="1">
    <source>
        <dbReference type="ARBA" id="ARBA00001946"/>
    </source>
</evidence>
<keyword evidence="8" id="KW-0460">Magnesium</keyword>
<reference evidence="10" key="1">
    <citation type="submission" date="2020-05" db="EMBL/GenBank/DDBJ databases">
        <title>WGS assembly of Panicum virgatum.</title>
        <authorList>
            <person name="Lovell J.T."/>
            <person name="Jenkins J."/>
            <person name="Shu S."/>
            <person name="Juenger T.E."/>
            <person name="Schmutz J."/>
        </authorList>
    </citation>
    <scope>NUCLEOTIDE SEQUENCE</scope>
    <source>
        <strain evidence="10">AP13</strain>
    </source>
</reference>
<keyword evidence="3" id="KW-0963">Cytoplasm</keyword>
<evidence type="ECO:0000259" key="9">
    <source>
        <dbReference type="PROSITE" id="PS51710"/>
    </source>
</evidence>
<dbReference type="InterPro" id="IPR031167">
    <property type="entry name" value="G_OBG"/>
</dbReference>
<evidence type="ECO:0000256" key="3">
    <source>
        <dbReference type="ARBA" id="ARBA00022490"/>
    </source>
</evidence>
<evidence type="ECO:0000313" key="10">
    <source>
        <dbReference type="EMBL" id="KAG2577335.1"/>
    </source>
</evidence>
<comment type="caution">
    <text evidence="10">The sequence shown here is derived from an EMBL/GenBank/DDBJ whole genome shotgun (WGS) entry which is preliminary data.</text>
</comment>
<name>A0A8T0QWN5_PANVG</name>
<keyword evidence="4" id="KW-0479">Metal-binding</keyword>
<dbReference type="GO" id="GO:0016887">
    <property type="term" value="F:ATP hydrolysis activity"/>
    <property type="evidence" value="ECO:0007669"/>
    <property type="project" value="TreeGrafter"/>
</dbReference>
<dbReference type="AlphaFoldDB" id="A0A8T0QWN5"/>
<dbReference type="InterPro" id="IPR023192">
    <property type="entry name" value="TGS-like_dom_sf"/>
</dbReference>
<dbReference type="PRINTS" id="PR00326">
    <property type="entry name" value="GTP1OBG"/>
</dbReference>
<proteinExistence type="predicted"/>
<comment type="subcellular location">
    <subcellularLocation>
        <location evidence="2">Cytoplasm</location>
    </subcellularLocation>
</comment>
<protein>
    <recommendedName>
        <fullName evidence="9">OBG-type G domain-containing protein</fullName>
    </recommendedName>
</protein>
<keyword evidence="7" id="KW-0067">ATP-binding</keyword>
<dbReference type="GO" id="GO:0005525">
    <property type="term" value="F:GTP binding"/>
    <property type="evidence" value="ECO:0007669"/>
    <property type="project" value="InterPro"/>
</dbReference>
<sequence length="205" mass="23093">MTGDHANIKVPAYLEIIDIAGLIRGSHAGDGLGNMFLSHIHAVDGIFHVLRAFECSEITHVDDTADPVRDLDTISEELRLKDIDFMNKKFEDLEKSMKRSNDKQLKIEHELCERVIKHLQDGKDVRLGDWKAADIEILNNFQLLTAKPVVYLVNMIEKDFQRKRTSFYPRYMLGQVLAGQTKAPQAAGAIHSNFIPVLGEVATPV</sequence>
<dbReference type="Gene3D" id="1.10.150.300">
    <property type="entry name" value="TGS-like domain"/>
    <property type="match status" value="1"/>
</dbReference>
<gene>
    <name evidence="10" type="ORF">PVAP13_6NG093700</name>
</gene>
<evidence type="ECO:0000256" key="4">
    <source>
        <dbReference type="ARBA" id="ARBA00022723"/>
    </source>
</evidence>
<evidence type="ECO:0000256" key="6">
    <source>
        <dbReference type="ARBA" id="ARBA00022801"/>
    </source>
</evidence>
<dbReference type="SUPFAM" id="SSF52540">
    <property type="entry name" value="P-loop containing nucleoside triphosphate hydrolases"/>
    <property type="match status" value="1"/>
</dbReference>
<dbReference type="InterPro" id="IPR006073">
    <property type="entry name" value="GTP-bd"/>
</dbReference>
<dbReference type="PANTHER" id="PTHR23305:SF11">
    <property type="entry name" value="OBG-LIKE ATPASE 1"/>
    <property type="match status" value="1"/>
</dbReference>
<accession>A0A8T0QWN5</accession>
<dbReference type="EMBL" id="CM029048">
    <property type="protein sequence ID" value="KAG2577335.1"/>
    <property type="molecule type" value="Genomic_DNA"/>
</dbReference>
<dbReference type="Proteomes" id="UP000823388">
    <property type="component" value="Chromosome 6N"/>
</dbReference>
<comment type="cofactor">
    <cofactor evidence="1">
        <name>Mg(2+)</name>
        <dbReference type="ChEBI" id="CHEBI:18420"/>
    </cofactor>
</comment>
<dbReference type="GO" id="GO:0005524">
    <property type="term" value="F:ATP binding"/>
    <property type="evidence" value="ECO:0007669"/>
    <property type="project" value="UniProtKB-KW"/>
</dbReference>
<keyword evidence="11" id="KW-1185">Reference proteome</keyword>